<gene>
    <name evidence="1" type="ORF">BECKLFY1418A_GA0070994_11484</name>
</gene>
<sequence>METVPLEIEGSLYHRLIGRRREHSGSGRLGVSGRTIVYDLRGWACPSVDGISIPIWWGKPLPWMGHLLTGNHPFIDGNKRIDHAAMEITLLLDGYEIDADVDE</sequence>
<dbReference type="InterPro" id="IPR053737">
    <property type="entry name" value="Type_II_TA_Toxin"/>
</dbReference>
<evidence type="ECO:0000313" key="1">
    <source>
        <dbReference type="EMBL" id="VFK01467.1"/>
    </source>
</evidence>
<proteinExistence type="predicted"/>
<reference evidence="1" key="1">
    <citation type="submission" date="2019-02" db="EMBL/GenBank/DDBJ databases">
        <authorList>
            <person name="Gruber-Vodicka R. H."/>
            <person name="Seah K. B. B."/>
        </authorList>
    </citation>
    <scope>NUCLEOTIDE SEQUENCE</scope>
    <source>
        <strain evidence="1">BECK_M6</strain>
    </source>
</reference>
<dbReference type="EMBL" id="CAADFH010000148">
    <property type="protein sequence ID" value="VFK01467.1"/>
    <property type="molecule type" value="Genomic_DNA"/>
</dbReference>
<name>A0A450V9T2_9GAMM</name>
<dbReference type="Gene3D" id="1.20.120.1870">
    <property type="entry name" value="Fic/DOC protein, Fido domain"/>
    <property type="match status" value="1"/>
</dbReference>
<protein>
    <submittedName>
        <fullName evidence="1">Death on curing protein</fullName>
    </submittedName>
</protein>
<accession>A0A450V9T2</accession>
<organism evidence="1">
    <name type="scientific">Candidatus Kentrum sp. LFY</name>
    <dbReference type="NCBI Taxonomy" id="2126342"/>
    <lineage>
        <taxon>Bacteria</taxon>
        <taxon>Pseudomonadati</taxon>
        <taxon>Pseudomonadota</taxon>
        <taxon>Gammaproteobacteria</taxon>
        <taxon>Candidatus Kentrum</taxon>
    </lineage>
</organism>
<dbReference type="AlphaFoldDB" id="A0A450V9T2"/>